<keyword evidence="4" id="KW-1185">Reference proteome</keyword>
<dbReference type="GO" id="GO:0006891">
    <property type="term" value="P:intra-Golgi vesicle-mediated transport"/>
    <property type="evidence" value="ECO:0007669"/>
    <property type="project" value="TreeGrafter"/>
</dbReference>
<evidence type="ECO:0000259" key="2">
    <source>
        <dbReference type="Pfam" id="PF12022"/>
    </source>
</evidence>
<dbReference type="GO" id="GO:0017119">
    <property type="term" value="C:Golgi transport complex"/>
    <property type="evidence" value="ECO:0007669"/>
    <property type="project" value="TreeGrafter"/>
</dbReference>
<evidence type="ECO:0000256" key="1">
    <source>
        <dbReference type="SAM" id="MobiDB-lite"/>
    </source>
</evidence>
<feature type="non-terminal residue" evidence="3">
    <location>
        <position position="912"/>
    </location>
</feature>
<feature type="compositionally biased region" description="Low complexity" evidence="1">
    <location>
        <begin position="567"/>
        <end position="582"/>
    </location>
</feature>
<feature type="compositionally biased region" description="Low complexity" evidence="1">
    <location>
        <begin position="830"/>
        <end position="853"/>
    </location>
</feature>
<comment type="caution">
    <text evidence="3">The sequence shown here is derived from an EMBL/GenBank/DDBJ whole genome shotgun (WGS) entry which is preliminary data.</text>
</comment>
<evidence type="ECO:0000313" key="3">
    <source>
        <dbReference type="EMBL" id="KAJ1914609.1"/>
    </source>
</evidence>
<feature type="region of interest" description="Disordered" evidence="1">
    <location>
        <begin position="521"/>
        <end position="586"/>
    </location>
</feature>
<dbReference type="OrthoDB" id="332281at2759"/>
<evidence type="ECO:0000313" key="4">
    <source>
        <dbReference type="Proteomes" id="UP001150538"/>
    </source>
</evidence>
<gene>
    <name evidence="3" type="ORF">H4219_004718</name>
</gene>
<dbReference type="InterPro" id="IPR009316">
    <property type="entry name" value="COG2"/>
</dbReference>
<name>A0A9W7ZXC7_9FUNG</name>
<dbReference type="EMBL" id="JANBPU010000189">
    <property type="protein sequence ID" value="KAJ1914609.1"/>
    <property type="molecule type" value="Genomic_DNA"/>
</dbReference>
<sequence>GDDDDEEDDDDDDDGTSGVATTTTYGIYKPFDVNSWVQEQTTTTTTTTSDTNNKYHKKDTTVAENTLQIMRQKLESKLGSLKGQLHSLINDRYNDFLGLSASVEGIGDEKSTQHQVRQPLESIRNQIIEVKTQYDQELRRFEAKIQQRTNIRDKKQTIQLFLNISKSLSNVEGILRESQNKREAGEVLEQVKLLERVAADYNRLGYLMNKGGQYSFVKKLVARTEMFETTLNMDLVAYLKQWAKRYMEFIDNCNSSGGDGSVVDELKLVSLYFVPLEQCLRAFAALGQVERAELILRNSIAEPTITKILTRPLNRGTNSSGRGGILIDPMVLQQIHTEITDFVIKYGQPLIKYTESTLSTEGYSIGPRVFWKIISAKIIRDYSNLFIPGIPDRFQKNYIQTIKFVDNLETRLCNSEVAWVQLRDEPSFAEFMNKWQLSARDGGGGGGGSRSRAVSSSARSFEVKTPGDGFCTAEATIIYRAMQWCWSEDVFIEVLANRFWRLYLQLILRYNKYLNDNPVSGPNGDDDNAGDGKSAAVRSPPLKPANPNSGTRPSGSPTLQPRRSIEATTTTTTSGASGSSPPGNGGAVSQIKTFSLDVIEPLVVRLHDVLHLMNLCRDHLATRVKDSLASINIEDTTTTTTTGMTTFVSADGGSDNNINNTTSNGDGQQLLPQQHLYQMLSNSLESTLAETLQTNQVNRLVSLLGIKIAGYCEELAKSIRHTPSLYRHTNRPTPKKHLAYVAKILDPLKIFTKSIKTSSADNNASGYELSSSSLPLDIVSLVQFRVCKNLAAQFYGQVQDLLQSVAKTEASLQRFRKSGTRRFATGSGGSQQNDDGSSNSNNNNNNNSGGQNSTIDLRGKSELTTDDNKIRRQVWYDVCELVRDIETQLQQQSSSSLEFLKPLNQLVSRFGV</sequence>
<dbReference type="AlphaFoldDB" id="A0A9W7ZXC7"/>
<dbReference type="PANTHER" id="PTHR12961:SF0">
    <property type="entry name" value="CONSERVED OLIGOMERIC GOLGI COMPLEX SUBUNIT 2"/>
    <property type="match status" value="1"/>
</dbReference>
<dbReference type="GO" id="GO:0007030">
    <property type="term" value="P:Golgi organization"/>
    <property type="evidence" value="ECO:0007669"/>
    <property type="project" value="InterPro"/>
</dbReference>
<reference evidence="3" key="1">
    <citation type="submission" date="2022-07" db="EMBL/GenBank/DDBJ databases">
        <title>Phylogenomic reconstructions and comparative analyses of Kickxellomycotina fungi.</title>
        <authorList>
            <person name="Reynolds N.K."/>
            <person name="Stajich J.E."/>
            <person name="Barry K."/>
            <person name="Grigoriev I.V."/>
            <person name="Crous P."/>
            <person name="Smith M.E."/>
        </authorList>
    </citation>
    <scope>NUCLEOTIDE SEQUENCE</scope>
    <source>
        <strain evidence="3">NBRC 100468</strain>
    </source>
</reference>
<feature type="region of interest" description="Disordered" evidence="1">
    <location>
        <begin position="817"/>
        <end position="858"/>
    </location>
</feature>
<proteinExistence type="predicted"/>
<dbReference type="Pfam" id="PF12022">
    <property type="entry name" value="COG2_C"/>
    <property type="match status" value="1"/>
</dbReference>
<protein>
    <recommendedName>
        <fullName evidence="2">COG complex component COG2 C-terminal domain-containing protein</fullName>
    </recommendedName>
</protein>
<feature type="compositionally biased region" description="Acidic residues" evidence="1">
    <location>
        <begin position="1"/>
        <end position="15"/>
    </location>
</feature>
<feature type="domain" description="COG complex component COG2 C-terminal" evidence="2">
    <location>
        <begin position="463"/>
        <end position="878"/>
    </location>
</feature>
<feature type="region of interest" description="Disordered" evidence="1">
    <location>
        <begin position="1"/>
        <end position="22"/>
    </location>
</feature>
<accession>A0A9W7ZXC7</accession>
<feature type="compositionally biased region" description="Polar residues" evidence="1">
    <location>
        <begin position="546"/>
        <end position="561"/>
    </location>
</feature>
<dbReference type="GO" id="GO:0015031">
    <property type="term" value="P:protein transport"/>
    <property type="evidence" value="ECO:0007669"/>
    <property type="project" value="InterPro"/>
</dbReference>
<organism evidence="3 4">
    <name type="scientific">Mycoemilia scoparia</name>
    <dbReference type="NCBI Taxonomy" id="417184"/>
    <lineage>
        <taxon>Eukaryota</taxon>
        <taxon>Fungi</taxon>
        <taxon>Fungi incertae sedis</taxon>
        <taxon>Zoopagomycota</taxon>
        <taxon>Kickxellomycotina</taxon>
        <taxon>Kickxellomycetes</taxon>
        <taxon>Kickxellales</taxon>
        <taxon>Kickxellaceae</taxon>
        <taxon>Mycoemilia</taxon>
    </lineage>
</organism>
<dbReference type="GO" id="GO:0016020">
    <property type="term" value="C:membrane"/>
    <property type="evidence" value="ECO:0007669"/>
    <property type="project" value="InterPro"/>
</dbReference>
<dbReference type="PANTHER" id="PTHR12961">
    <property type="entry name" value="CONSERVED OLIGOMERIC GOLGI COMPLEX COMPONENT 2"/>
    <property type="match status" value="1"/>
</dbReference>
<dbReference type="Proteomes" id="UP001150538">
    <property type="component" value="Unassembled WGS sequence"/>
</dbReference>
<dbReference type="InterPro" id="IPR024603">
    <property type="entry name" value="COG_complex_COG2_C"/>
</dbReference>